<keyword evidence="3" id="KW-1185">Reference proteome</keyword>
<evidence type="ECO:0000313" key="3">
    <source>
        <dbReference type="Proteomes" id="UP001501585"/>
    </source>
</evidence>
<organism evidence="2 3">
    <name type="scientific">Nocardiopsis rhodophaea</name>
    <dbReference type="NCBI Taxonomy" id="280238"/>
    <lineage>
        <taxon>Bacteria</taxon>
        <taxon>Bacillati</taxon>
        <taxon>Actinomycetota</taxon>
        <taxon>Actinomycetes</taxon>
        <taxon>Streptosporangiales</taxon>
        <taxon>Nocardiopsidaceae</taxon>
        <taxon>Nocardiopsis</taxon>
    </lineage>
</organism>
<sequence length="239" mass="25672">MTADAVRAADDAGYLVGPYDSWANAQDPAESDAPTSTWPEGVYPGDCVIGADGRPKAGFHDRGCYLSSQAIADNDATRAYLDDRVKEMTANGATSYFLDVDAAGELFDDYSPDHPMTRAQDRGNRIERMGRLSEEDGLVLGSESAVGWANQVIAFSHGSLTPVADGLWAVERDRENWGGYAPGERSQVLLPARDPARERRHGHVRPRLPGAAVPDRPARRGDQHRPLGAAPVQAPPPGA</sequence>
<evidence type="ECO:0000256" key="1">
    <source>
        <dbReference type="SAM" id="MobiDB-lite"/>
    </source>
</evidence>
<feature type="compositionally biased region" description="Basic and acidic residues" evidence="1">
    <location>
        <begin position="216"/>
        <end position="225"/>
    </location>
</feature>
<dbReference type="InterPro" id="IPR021459">
    <property type="entry name" value="GH101-related"/>
</dbReference>
<proteinExistence type="predicted"/>
<dbReference type="Pfam" id="PF11308">
    <property type="entry name" value="Glyco_hydro_129"/>
    <property type="match status" value="1"/>
</dbReference>
<dbReference type="Proteomes" id="UP001501585">
    <property type="component" value="Unassembled WGS sequence"/>
</dbReference>
<protein>
    <submittedName>
        <fullName evidence="2">Uncharacterized protein</fullName>
    </submittedName>
</protein>
<accession>A0ABN2SM79</accession>
<gene>
    <name evidence="2" type="ORF">GCM10009799_13730</name>
</gene>
<feature type="region of interest" description="Disordered" evidence="1">
    <location>
        <begin position="191"/>
        <end position="239"/>
    </location>
</feature>
<evidence type="ECO:0000313" key="2">
    <source>
        <dbReference type="EMBL" id="GAA1989252.1"/>
    </source>
</evidence>
<comment type="caution">
    <text evidence="2">The sequence shown here is derived from an EMBL/GenBank/DDBJ whole genome shotgun (WGS) entry which is preliminary data.</text>
</comment>
<dbReference type="EMBL" id="BAAAPC010000004">
    <property type="protein sequence ID" value="GAA1989252.1"/>
    <property type="molecule type" value="Genomic_DNA"/>
</dbReference>
<reference evidence="2 3" key="1">
    <citation type="journal article" date="2019" name="Int. J. Syst. Evol. Microbiol.">
        <title>The Global Catalogue of Microorganisms (GCM) 10K type strain sequencing project: providing services to taxonomists for standard genome sequencing and annotation.</title>
        <authorList>
            <consortium name="The Broad Institute Genomics Platform"/>
            <consortium name="The Broad Institute Genome Sequencing Center for Infectious Disease"/>
            <person name="Wu L."/>
            <person name="Ma J."/>
        </authorList>
    </citation>
    <scope>NUCLEOTIDE SEQUENCE [LARGE SCALE GENOMIC DNA]</scope>
    <source>
        <strain evidence="2 3">JCM 15313</strain>
    </source>
</reference>
<name>A0ABN2SM79_9ACTN</name>